<dbReference type="InterPro" id="IPR047867">
    <property type="entry name" value="Ribosomal_uL22_bac/org-type"/>
</dbReference>
<dbReference type="InterPro" id="IPR018260">
    <property type="entry name" value="Ribosomal_uL22_CS"/>
</dbReference>
<dbReference type="GO" id="GO:0006412">
    <property type="term" value="P:translation"/>
    <property type="evidence" value="ECO:0007669"/>
    <property type="project" value="UniProtKB-UniRule"/>
</dbReference>
<evidence type="ECO:0000256" key="13">
    <source>
        <dbReference type="RuleBase" id="RU004008"/>
    </source>
</evidence>
<dbReference type="SUPFAM" id="SSF54843">
    <property type="entry name" value="Ribosomal protein L22"/>
    <property type="match status" value="1"/>
</dbReference>
<dbReference type="CDD" id="cd00336">
    <property type="entry name" value="Ribosomal_L22"/>
    <property type="match status" value="1"/>
</dbReference>
<protein>
    <recommendedName>
        <fullName evidence="9 10">Large ribosomal subunit protein uL22</fullName>
    </recommendedName>
</protein>
<dbReference type="PANTHER" id="PTHR13501:SF8">
    <property type="entry name" value="LARGE RIBOSOMAL SUBUNIT PROTEIN UL22M"/>
    <property type="match status" value="1"/>
</dbReference>
<evidence type="ECO:0000313" key="14">
    <source>
        <dbReference type="EMBL" id="QFS47234.1"/>
    </source>
</evidence>
<evidence type="ECO:0000256" key="2">
    <source>
        <dbReference type="ARBA" id="ARBA00009451"/>
    </source>
</evidence>
<evidence type="ECO:0000256" key="5">
    <source>
        <dbReference type="ARBA" id="ARBA00022884"/>
    </source>
</evidence>
<dbReference type="EMBL" id="CP045226">
    <property type="protein sequence ID" value="QFS47234.1"/>
    <property type="molecule type" value="Genomic_DNA"/>
</dbReference>
<evidence type="ECO:0000256" key="10">
    <source>
        <dbReference type="HAMAP-Rule" id="MF_01331"/>
    </source>
</evidence>
<evidence type="ECO:0000256" key="3">
    <source>
        <dbReference type="ARBA" id="ARBA00011838"/>
    </source>
</evidence>
<dbReference type="GO" id="GO:0022625">
    <property type="term" value="C:cytosolic large ribosomal subunit"/>
    <property type="evidence" value="ECO:0007669"/>
    <property type="project" value="TreeGrafter"/>
</dbReference>
<dbReference type="PROSITE" id="PS00464">
    <property type="entry name" value="RIBOSOMAL_L22"/>
    <property type="match status" value="1"/>
</dbReference>
<name>A0A5P8W3P4_9NOSO</name>
<dbReference type="AlphaFoldDB" id="A0A5P8W3P4"/>
<dbReference type="KEGG" id="nsh:GXM_04724"/>
<evidence type="ECO:0000256" key="9">
    <source>
        <dbReference type="ARBA" id="ARBA00035207"/>
    </source>
</evidence>
<comment type="function">
    <text evidence="8">This protein binds specifically to 23S rRNA; its binding is stimulated by other ribosomal proteins, e.g. L4, L17, and L20. It is important during the early stages of 50S assembly. It makes multiple contacts with different domains of the 23S rRNA in the assembled 50S subunit and ribosome.</text>
</comment>
<evidence type="ECO:0000256" key="1">
    <source>
        <dbReference type="ARBA" id="ARBA00003478"/>
    </source>
</evidence>
<proteinExistence type="inferred from homology"/>
<evidence type="ECO:0000256" key="8">
    <source>
        <dbReference type="ARBA" id="ARBA00025084"/>
    </source>
</evidence>
<keyword evidence="7 10" id="KW-0687">Ribonucleoprotein</keyword>
<evidence type="ECO:0000256" key="12">
    <source>
        <dbReference type="RuleBase" id="RU004006"/>
    </source>
</evidence>
<dbReference type="Proteomes" id="UP000326678">
    <property type="component" value="Chromosome Gxm1"/>
</dbReference>
<dbReference type="Gene3D" id="3.90.470.10">
    <property type="entry name" value="Ribosomal protein L22/L17"/>
    <property type="match status" value="1"/>
</dbReference>
<evidence type="ECO:0000256" key="7">
    <source>
        <dbReference type="ARBA" id="ARBA00023274"/>
    </source>
</evidence>
<sequence>MTKLEKIMATNTTEVKAIARFIRISAYKVRRVLDQIRGRSYREALIILEFMPYRATEPILKVLRSAAANAEHNAGLDRTQLVITQAYADQGPPLKRFQPRAQGRAYQIRKPTCHITVAVGAAPEK</sequence>
<dbReference type="HAMAP" id="MF_01331_B">
    <property type="entry name" value="Ribosomal_uL22_B"/>
    <property type="match status" value="1"/>
</dbReference>
<reference evidence="14 15" key="1">
    <citation type="submission" date="2019-10" db="EMBL/GenBank/DDBJ databases">
        <title>Genomic and transcriptomic insights into the perfect genentic adaptation of a filamentous nitrogen-fixing cyanobacterium to rice fields.</title>
        <authorList>
            <person name="Chen Z."/>
        </authorList>
    </citation>
    <scope>NUCLEOTIDE SEQUENCE [LARGE SCALE GENOMIC DNA]</scope>
    <source>
        <strain evidence="14">CCNUC1</strain>
    </source>
</reference>
<gene>
    <name evidence="10" type="primary">rplV</name>
    <name evidence="10" type="synonym">rpl22</name>
    <name evidence="14" type="ORF">GXM_04724</name>
</gene>
<dbReference type="GO" id="GO:0003735">
    <property type="term" value="F:structural constituent of ribosome"/>
    <property type="evidence" value="ECO:0007669"/>
    <property type="project" value="InterPro"/>
</dbReference>
<dbReference type="NCBIfam" id="TIGR01044">
    <property type="entry name" value="rplV_bact"/>
    <property type="match status" value="1"/>
</dbReference>
<evidence type="ECO:0000256" key="4">
    <source>
        <dbReference type="ARBA" id="ARBA00022730"/>
    </source>
</evidence>
<dbReference type="InterPro" id="IPR001063">
    <property type="entry name" value="Ribosomal_uL22"/>
</dbReference>
<keyword evidence="4 10" id="KW-0699">rRNA-binding</keyword>
<comment type="subunit">
    <text evidence="3 10 12">Part of the 50S ribosomal subunit.</text>
</comment>
<keyword evidence="15" id="KW-1185">Reference proteome</keyword>
<comment type="similarity">
    <text evidence="2 10 11">Belongs to the universal ribosomal protein uL22 family.</text>
</comment>
<keyword evidence="6 10" id="KW-0689">Ribosomal protein</keyword>
<accession>A0A5P8W3P4</accession>
<organism evidence="14 15">
    <name type="scientific">Nostoc sphaeroides CCNUC1</name>
    <dbReference type="NCBI Taxonomy" id="2653204"/>
    <lineage>
        <taxon>Bacteria</taxon>
        <taxon>Bacillati</taxon>
        <taxon>Cyanobacteriota</taxon>
        <taxon>Cyanophyceae</taxon>
        <taxon>Nostocales</taxon>
        <taxon>Nostocaceae</taxon>
        <taxon>Nostoc</taxon>
    </lineage>
</organism>
<dbReference type="PANTHER" id="PTHR13501">
    <property type="entry name" value="CHLOROPLAST 50S RIBOSOMAL PROTEIN L22-RELATED"/>
    <property type="match status" value="1"/>
</dbReference>
<dbReference type="Pfam" id="PF00237">
    <property type="entry name" value="Ribosomal_L22"/>
    <property type="match status" value="1"/>
</dbReference>
<dbReference type="InterPro" id="IPR005727">
    <property type="entry name" value="Ribosomal_uL22_bac/chlpt-type"/>
</dbReference>
<keyword evidence="5 10" id="KW-0694">RNA-binding</keyword>
<evidence type="ECO:0000256" key="6">
    <source>
        <dbReference type="ARBA" id="ARBA00022980"/>
    </source>
</evidence>
<dbReference type="GO" id="GO:0019843">
    <property type="term" value="F:rRNA binding"/>
    <property type="evidence" value="ECO:0007669"/>
    <property type="project" value="UniProtKB-UniRule"/>
</dbReference>
<dbReference type="InterPro" id="IPR036394">
    <property type="entry name" value="Ribosomal_uL22_sf"/>
</dbReference>
<dbReference type="FunFam" id="3.90.470.10:FF:000004">
    <property type="entry name" value="50S ribosomal protein L22, chloroplastic"/>
    <property type="match status" value="1"/>
</dbReference>
<comment type="function">
    <text evidence="1 10">The globular domain of the protein is located near the polypeptide exit tunnel on the outside of the subunit, while an extended beta-hairpin is found that lines the wall of the exit tunnel in the center of the 70S ribosome.</text>
</comment>
<evidence type="ECO:0000313" key="15">
    <source>
        <dbReference type="Proteomes" id="UP000326678"/>
    </source>
</evidence>
<evidence type="ECO:0000256" key="11">
    <source>
        <dbReference type="RuleBase" id="RU004005"/>
    </source>
</evidence>
<comment type="function">
    <text evidence="10 13">This protein binds specifically to 23S rRNA; its binding is stimulated by other ribosomal proteins, e.g., L4, L17, and L20. It is important during the early stages of 50S assembly. It makes multiple contacts with different domains of the 23S rRNA in the assembled 50S subunit and ribosome.</text>
</comment>